<protein>
    <submittedName>
        <fullName evidence="1">Uncharacterized protein</fullName>
    </submittedName>
</protein>
<reference evidence="1" key="1">
    <citation type="journal article" date="2014" name="Genome Biol. Evol.">
        <title>Gene Loss Rather Than Gene Gain Is Associated with a Host Jump from Monocots to Dicots in the Smut Fungus Melanopsichium pennsylvanicum.</title>
        <authorList>
            <person name="Sharma R."/>
            <person name="Mishra B."/>
            <person name="Runge F."/>
            <person name="Thines M."/>
        </authorList>
    </citation>
    <scope>NUCLEOTIDE SEQUENCE</scope>
    <source>
        <strain evidence="1">4</strain>
    </source>
</reference>
<evidence type="ECO:0000313" key="1">
    <source>
        <dbReference type="EMBL" id="CDI56555.1"/>
    </source>
</evidence>
<name>A0A077R214_9BASI</name>
<organism evidence="1">
    <name type="scientific">Melanopsichium pennsylvanicum 4</name>
    <dbReference type="NCBI Taxonomy" id="1398559"/>
    <lineage>
        <taxon>Eukaryota</taxon>
        <taxon>Fungi</taxon>
        <taxon>Dikarya</taxon>
        <taxon>Basidiomycota</taxon>
        <taxon>Ustilaginomycotina</taxon>
        <taxon>Ustilaginomycetes</taxon>
        <taxon>Ustilaginales</taxon>
        <taxon>Ustilaginaceae</taxon>
        <taxon>Melanopsichium</taxon>
    </lineage>
</organism>
<proteinExistence type="predicted"/>
<sequence>MASYALKRHQEASVESTDAFMAEAGNRSGAILEGLQAASFSSVQSSGRREVADHA</sequence>
<dbReference type="AlphaFoldDB" id="A0A077R214"/>
<accession>A0A077R214</accession>
<dbReference type="EMBL" id="HG529693">
    <property type="protein sequence ID" value="CDI56555.1"/>
    <property type="molecule type" value="Genomic_DNA"/>
</dbReference>